<gene>
    <name evidence="2" type="ORF">Sdiek1_2801</name>
</gene>
<feature type="transmembrane region" description="Helical" evidence="1">
    <location>
        <begin position="64"/>
        <end position="84"/>
    </location>
</feature>
<keyword evidence="1" id="KW-1133">Transmembrane helix</keyword>
<dbReference type="KEGG" id="suls:Sdiek1_2801"/>
<dbReference type="Proteomes" id="UP000196005">
    <property type="component" value="Chromosome"/>
</dbReference>
<evidence type="ECO:0000256" key="1">
    <source>
        <dbReference type="SAM" id="Phobius"/>
    </source>
</evidence>
<keyword evidence="1" id="KW-0472">Membrane</keyword>
<feature type="transmembrane region" description="Helical" evidence="1">
    <location>
        <begin position="33"/>
        <end position="52"/>
    </location>
</feature>
<dbReference type="AlphaFoldDB" id="A0A1Y0HRK4"/>
<accession>A0A1Y0HRK4</accession>
<sequence length="141" mass="16098">MISNLETINLIWFQSINASANASELIVGIAKFFAQYLLYALPIFFILLWLFGNEAQKEMVLKSIFVIIISLCIGQLISILFPHSRPFMMGVGRTLIYHASNASFPSHHMIFFSAVFISIFLAKEYKLSMIFFYFNASCCMV</sequence>
<reference evidence="3" key="1">
    <citation type="submission" date="2017-05" db="EMBL/GenBank/DDBJ databases">
        <title>Dechlorination kinetics govern the competition between two new strains of the genus Sulfurospirillum.</title>
        <authorList>
            <person name="Buttet G.F."/>
            <person name="Murray A.M."/>
            <person name="Goris T."/>
            <person name="Burion M."/>
            <person name="Lin B."/>
            <person name="Rolle M."/>
            <person name="Maillard J."/>
        </authorList>
    </citation>
    <scope>NUCLEOTIDE SEQUENCE [LARGE SCALE GENOMIC DNA]</scope>
    <source>
        <strain evidence="3">SL2-1</strain>
    </source>
</reference>
<keyword evidence="3" id="KW-1185">Reference proteome</keyword>
<keyword evidence="1" id="KW-0812">Transmembrane</keyword>
<dbReference type="EMBL" id="CP021416">
    <property type="protein sequence ID" value="ARU49944.1"/>
    <property type="molecule type" value="Genomic_DNA"/>
</dbReference>
<dbReference type="InterPro" id="IPR036938">
    <property type="entry name" value="PAP2/HPO_sf"/>
</dbReference>
<evidence type="ECO:0000313" key="2">
    <source>
        <dbReference type="EMBL" id="ARU49944.1"/>
    </source>
</evidence>
<name>A0A1Y0HRK4_9BACT</name>
<dbReference type="SUPFAM" id="SSF48317">
    <property type="entry name" value="Acid phosphatase/Vanadium-dependent haloperoxidase"/>
    <property type="match status" value="1"/>
</dbReference>
<protein>
    <submittedName>
        <fullName evidence="2">Undecaprenyl-diphosphatase YbjG</fullName>
        <ecNumber evidence="2">3.6.1.27</ecNumber>
    </submittedName>
</protein>
<evidence type="ECO:0000313" key="3">
    <source>
        <dbReference type="Proteomes" id="UP000196005"/>
    </source>
</evidence>
<keyword evidence="2" id="KW-0378">Hydrolase</keyword>
<dbReference type="EC" id="3.6.1.27" evidence="2"/>
<proteinExistence type="predicted"/>
<feature type="transmembrane region" description="Helical" evidence="1">
    <location>
        <begin position="104"/>
        <end position="122"/>
    </location>
</feature>
<organism evidence="2 3">
    <name type="scientific">Sulfurospirillum diekertiae</name>
    <dbReference type="NCBI Taxonomy" id="1854492"/>
    <lineage>
        <taxon>Bacteria</taxon>
        <taxon>Pseudomonadati</taxon>
        <taxon>Campylobacterota</taxon>
        <taxon>Epsilonproteobacteria</taxon>
        <taxon>Campylobacterales</taxon>
        <taxon>Sulfurospirillaceae</taxon>
        <taxon>Sulfurospirillum</taxon>
    </lineage>
</organism>
<dbReference type="GO" id="GO:0050380">
    <property type="term" value="F:undecaprenyl-diphosphatase activity"/>
    <property type="evidence" value="ECO:0007669"/>
    <property type="project" value="UniProtKB-EC"/>
</dbReference>